<name>A0A4S8HLD3_9BACT</name>
<evidence type="ECO:0000256" key="6">
    <source>
        <dbReference type="NCBIfam" id="TIGR01068"/>
    </source>
</evidence>
<comment type="similarity">
    <text evidence="1">Belongs to the thioredoxin family.</text>
</comment>
<proteinExistence type="inferred from homology"/>
<protein>
    <recommendedName>
        <fullName evidence="6">Thioredoxin</fullName>
    </recommendedName>
</protein>
<dbReference type="PRINTS" id="PR00421">
    <property type="entry name" value="THIOREDOXIN"/>
</dbReference>
<keyword evidence="9" id="KW-1185">Reference proteome</keyword>
<sequence length="134" mass="14875">MILFVPADHQTANRGSAENSIAVNNDTKGGAVEFTDANFQSKVLSSDKLTIVDFWAEWCGPCRKMGPVIEDLAKEYGSKVNIGKLNVDHNPNVCMKYKVTSIPTILFIKNGKEVDRVVGTNPKKTLLKMIEQYK</sequence>
<dbReference type="PROSITE" id="PS51352">
    <property type="entry name" value="THIOREDOXIN_2"/>
    <property type="match status" value="1"/>
</dbReference>
<gene>
    <name evidence="8" type="primary">trxA</name>
    <name evidence="8" type="ORF">FAM09_20770</name>
</gene>
<dbReference type="GO" id="GO:0015035">
    <property type="term" value="F:protein-disulfide reductase activity"/>
    <property type="evidence" value="ECO:0007669"/>
    <property type="project" value="UniProtKB-UniRule"/>
</dbReference>
<evidence type="ECO:0000256" key="3">
    <source>
        <dbReference type="ARBA" id="ARBA00022982"/>
    </source>
</evidence>
<feature type="domain" description="Thioredoxin" evidence="7">
    <location>
        <begin position="12"/>
        <end position="134"/>
    </location>
</feature>
<dbReference type="InterPro" id="IPR036249">
    <property type="entry name" value="Thioredoxin-like_sf"/>
</dbReference>
<dbReference type="PROSITE" id="PS00194">
    <property type="entry name" value="THIOREDOXIN_1"/>
    <property type="match status" value="1"/>
</dbReference>
<dbReference type="PANTHER" id="PTHR45663">
    <property type="entry name" value="GEO12009P1"/>
    <property type="match status" value="1"/>
</dbReference>
<evidence type="ECO:0000256" key="4">
    <source>
        <dbReference type="ARBA" id="ARBA00023157"/>
    </source>
</evidence>
<organism evidence="8 9">
    <name type="scientific">Niastella caeni</name>
    <dbReference type="NCBI Taxonomy" id="2569763"/>
    <lineage>
        <taxon>Bacteria</taxon>
        <taxon>Pseudomonadati</taxon>
        <taxon>Bacteroidota</taxon>
        <taxon>Chitinophagia</taxon>
        <taxon>Chitinophagales</taxon>
        <taxon>Chitinophagaceae</taxon>
        <taxon>Niastella</taxon>
    </lineage>
</organism>
<dbReference type="SUPFAM" id="SSF52833">
    <property type="entry name" value="Thioredoxin-like"/>
    <property type="match status" value="1"/>
</dbReference>
<dbReference type="PANTHER" id="PTHR45663:SF11">
    <property type="entry name" value="GEO12009P1"/>
    <property type="match status" value="1"/>
</dbReference>
<dbReference type="GO" id="GO:0045454">
    <property type="term" value="P:cell redox homeostasis"/>
    <property type="evidence" value="ECO:0007669"/>
    <property type="project" value="TreeGrafter"/>
</dbReference>
<keyword evidence="4" id="KW-1015">Disulfide bond</keyword>
<evidence type="ECO:0000259" key="7">
    <source>
        <dbReference type="PROSITE" id="PS51352"/>
    </source>
</evidence>
<keyword evidence="2" id="KW-0813">Transport</keyword>
<dbReference type="NCBIfam" id="TIGR01068">
    <property type="entry name" value="thioredoxin"/>
    <property type="match status" value="1"/>
</dbReference>
<dbReference type="AlphaFoldDB" id="A0A4S8HLD3"/>
<dbReference type="GO" id="GO:0005829">
    <property type="term" value="C:cytosol"/>
    <property type="evidence" value="ECO:0007669"/>
    <property type="project" value="TreeGrafter"/>
</dbReference>
<evidence type="ECO:0000256" key="5">
    <source>
        <dbReference type="ARBA" id="ARBA00023284"/>
    </source>
</evidence>
<dbReference type="FunFam" id="3.40.30.10:FF:000001">
    <property type="entry name" value="Thioredoxin"/>
    <property type="match status" value="1"/>
</dbReference>
<dbReference type="OrthoDB" id="9790390at2"/>
<dbReference type="InterPro" id="IPR017937">
    <property type="entry name" value="Thioredoxin_CS"/>
</dbReference>
<evidence type="ECO:0000256" key="1">
    <source>
        <dbReference type="ARBA" id="ARBA00008987"/>
    </source>
</evidence>
<dbReference type="InterPro" id="IPR013766">
    <property type="entry name" value="Thioredoxin_domain"/>
</dbReference>
<dbReference type="InterPro" id="IPR005746">
    <property type="entry name" value="Thioredoxin"/>
</dbReference>
<evidence type="ECO:0000313" key="9">
    <source>
        <dbReference type="Proteomes" id="UP000306918"/>
    </source>
</evidence>
<comment type="caution">
    <text evidence="8">The sequence shown here is derived from an EMBL/GenBank/DDBJ whole genome shotgun (WGS) entry which is preliminary data.</text>
</comment>
<evidence type="ECO:0000256" key="2">
    <source>
        <dbReference type="ARBA" id="ARBA00022448"/>
    </source>
</evidence>
<keyword evidence="5" id="KW-0676">Redox-active center</keyword>
<accession>A0A4S8HLD3</accession>
<dbReference type="Pfam" id="PF00085">
    <property type="entry name" value="Thioredoxin"/>
    <property type="match status" value="1"/>
</dbReference>
<evidence type="ECO:0000313" key="8">
    <source>
        <dbReference type="EMBL" id="THU36120.1"/>
    </source>
</evidence>
<dbReference type="EMBL" id="STFF01000006">
    <property type="protein sequence ID" value="THU36120.1"/>
    <property type="molecule type" value="Genomic_DNA"/>
</dbReference>
<keyword evidence="3" id="KW-0249">Electron transport</keyword>
<dbReference type="Proteomes" id="UP000306918">
    <property type="component" value="Unassembled WGS sequence"/>
</dbReference>
<reference evidence="8 9" key="1">
    <citation type="submission" date="2019-04" db="EMBL/GenBank/DDBJ databases">
        <title>Niastella caeni sp. nov., isolated from activated sludge.</title>
        <authorList>
            <person name="Sheng M."/>
        </authorList>
    </citation>
    <scope>NUCLEOTIDE SEQUENCE [LARGE SCALE GENOMIC DNA]</scope>
    <source>
        <strain evidence="8 9">HX-2-15</strain>
    </source>
</reference>
<dbReference type="CDD" id="cd02947">
    <property type="entry name" value="TRX_family"/>
    <property type="match status" value="1"/>
</dbReference>
<dbReference type="Gene3D" id="3.40.30.10">
    <property type="entry name" value="Glutaredoxin"/>
    <property type="match status" value="1"/>
</dbReference>